<sequence>MEHLDYSFEKDYDFSVEVPSNDEDDTYTETIEGSINFSADVVWTGTNYETYIIWKDSTGRFDDVNGDAPDKEEDFYQDLKDYLLSQGVNSSDLDW</sequence>
<protein>
    <submittedName>
        <fullName evidence="1">Uncharacterized protein</fullName>
    </submittedName>
</protein>
<gene>
    <name evidence="1" type="ORF">D7I46_09695</name>
</gene>
<accession>A0A387BGQ9</accession>
<dbReference type="AlphaFoldDB" id="A0A387BGQ9"/>
<reference evidence="1 2" key="1">
    <citation type="submission" date="2018-09" db="EMBL/GenBank/DDBJ databases">
        <title>Genome sequencing of strain 1JSPR-7.</title>
        <authorList>
            <person name="Heo J."/>
            <person name="Kim S.-J."/>
            <person name="Kwon S.-W."/>
        </authorList>
    </citation>
    <scope>NUCLEOTIDE SEQUENCE [LARGE SCALE GENOMIC DNA]</scope>
    <source>
        <strain evidence="1 2">1JSPR-7</strain>
    </source>
</reference>
<dbReference type="RefSeq" id="WP_120772715.1">
    <property type="nucleotide sequence ID" value="NZ_CP032627.1"/>
</dbReference>
<dbReference type="EMBL" id="CP032627">
    <property type="protein sequence ID" value="AYG01342.1"/>
    <property type="molecule type" value="Genomic_DNA"/>
</dbReference>
<keyword evidence="2" id="KW-1185">Reference proteome</keyword>
<organism evidence="1 2">
    <name type="scientific">Lactococcus allomyrinae</name>
    <dbReference type="NCBI Taxonomy" id="2419773"/>
    <lineage>
        <taxon>Bacteria</taxon>
        <taxon>Bacillati</taxon>
        <taxon>Bacillota</taxon>
        <taxon>Bacilli</taxon>
        <taxon>Lactobacillales</taxon>
        <taxon>Streptococcaceae</taxon>
        <taxon>Lactococcus</taxon>
    </lineage>
</organism>
<proteinExistence type="predicted"/>
<dbReference type="OrthoDB" id="2242893at2"/>
<dbReference type="Proteomes" id="UP000269374">
    <property type="component" value="Chromosome"/>
</dbReference>
<evidence type="ECO:0000313" key="2">
    <source>
        <dbReference type="Proteomes" id="UP000269374"/>
    </source>
</evidence>
<evidence type="ECO:0000313" key="1">
    <source>
        <dbReference type="EMBL" id="AYG01342.1"/>
    </source>
</evidence>
<name>A0A387BGQ9_9LACT</name>
<dbReference type="KEGG" id="lact:D7I46_09695"/>